<dbReference type="InterPro" id="IPR050300">
    <property type="entry name" value="GDXG_lipolytic_enzyme"/>
</dbReference>
<reference evidence="4 5" key="1">
    <citation type="submission" date="2023-04" db="EMBL/GenBank/DDBJ databases">
        <title>A novel bacteria isolated from coastal sediment.</title>
        <authorList>
            <person name="Liu X.-J."/>
            <person name="Du Z.-J."/>
        </authorList>
    </citation>
    <scope>NUCLEOTIDE SEQUENCE [LARGE SCALE GENOMIC DNA]</scope>
    <source>
        <strain evidence="4 5">SDUM461004</strain>
    </source>
</reference>
<evidence type="ECO:0000256" key="2">
    <source>
        <dbReference type="ARBA" id="ARBA00022801"/>
    </source>
</evidence>
<dbReference type="RefSeq" id="WP_308986425.1">
    <property type="nucleotide sequence ID" value="NZ_JARXIC010000040.1"/>
</dbReference>
<evidence type="ECO:0000256" key="1">
    <source>
        <dbReference type="ARBA" id="ARBA00010515"/>
    </source>
</evidence>
<dbReference type="SUPFAM" id="SSF53474">
    <property type="entry name" value="alpha/beta-Hydrolases"/>
    <property type="match status" value="2"/>
</dbReference>
<accession>A0ABU1AME5</accession>
<dbReference type="Proteomes" id="UP001243717">
    <property type="component" value="Unassembled WGS sequence"/>
</dbReference>
<gene>
    <name evidence="4" type="ORF">QEH59_16210</name>
</gene>
<evidence type="ECO:0000313" key="4">
    <source>
        <dbReference type="EMBL" id="MDQ8195980.1"/>
    </source>
</evidence>
<evidence type="ECO:0000259" key="3">
    <source>
        <dbReference type="Pfam" id="PF20434"/>
    </source>
</evidence>
<dbReference type="InterPro" id="IPR029058">
    <property type="entry name" value="AB_hydrolase_fold"/>
</dbReference>
<dbReference type="PANTHER" id="PTHR48081">
    <property type="entry name" value="AB HYDROLASE SUPERFAMILY PROTEIN C4A8.06C"/>
    <property type="match status" value="1"/>
</dbReference>
<comment type="caution">
    <text evidence="4">The sequence shown here is derived from an EMBL/GenBank/DDBJ whole genome shotgun (WGS) entry which is preliminary data.</text>
</comment>
<keyword evidence="5" id="KW-1185">Reference proteome</keyword>
<evidence type="ECO:0000313" key="5">
    <source>
        <dbReference type="Proteomes" id="UP001243717"/>
    </source>
</evidence>
<name>A0ABU1AME5_9BACT</name>
<feature type="domain" description="BD-FAE-like" evidence="3">
    <location>
        <begin position="70"/>
        <end position="266"/>
    </location>
</feature>
<organism evidence="4 5">
    <name type="scientific">Thalassobacterium sedimentorum</name>
    <dbReference type="NCBI Taxonomy" id="3041258"/>
    <lineage>
        <taxon>Bacteria</taxon>
        <taxon>Pseudomonadati</taxon>
        <taxon>Verrucomicrobiota</taxon>
        <taxon>Opitutia</taxon>
        <taxon>Puniceicoccales</taxon>
        <taxon>Coraliomargaritaceae</taxon>
        <taxon>Thalassobacterium</taxon>
    </lineage>
</organism>
<dbReference type="EMBL" id="JARXIC010000040">
    <property type="protein sequence ID" value="MDQ8195980.1"/>
    <property type="molecule type" value="Genomic_DNA"/>
</dbReference>
<sequence>MLKALILLILVCSWGHQLCARRADRIIEHREQVMADADSIVYKQGVWRKDGDELPYELRIIIVSPEHMQPSETYPAMIMVHGGGFSMGSPEQFLMQAHFFSKLGIVCFLPEYRLREPEKEKQRLTIPKVSIQEELTDIKRAVRWVKEHAATYQVDRERIIGFGGSAGGYLISAAGMVDLPDAYMEYQENESIPYENSKLNAQVLINPAVDLDYYFEEGYNGWRLSRDASASAMGMSPVWNITEETPATLLLNGSKDAVTPPFMVENFYARMQSIGKGEECQLVLFSGEGHGFGNRDPGLDRTMKLTANFLRQHGLTSERLDPLFDALNYSYPLHEQGTTTYSNFVHVLTPKDYSATRDEQYSAAVFLYEGPIVDGALCENDYYEMAELAKRFSEEKEVVTFVADFSLPYISRTSYDKSIKDVRSVFRWIKEHEDEFNINSSKILAVGVGYGAHLALSTTLKAQIYDHSGDNMSISPAPANFVLINPVLDLNDVRWNEEMFGQSKRFNYWAGGTQTIEDTDFSDTSVIDRPVCVIEAPGDPTYTYRNSKMIADESHSANSSHFYSQEPYLSSVVEQIFEGYSR</sequence>
<dbReference type="Gene3D" id="3.40.50.1820">
    <property type="entry name" value="alpha/beta hydrolase"/>
    <property type="match status" value="2"/>
</dbReference>
<dbReference type="InterPro" id="IPR049492">
    <property type="entry name" value="BD-FAE-like_dom"/>
</dbReference>
<dbReference type="GO" id="GO:0016787">
    <property type="term" value="F:hydrolase activity"/>
    <property type="evidence" value="ECO:0007669"/>
    <property type="project" value="UniProtKB-KW"/>
</dbReference>
<dbReference type="PANTHER" id="PTHR48081:SF30">
    <property type="entry name" value="ACETYL-HYDROLASE LIPR-RELATED"/>
    <property type="match status" value="1"/>
</dbReference>
<keyword evidence="2 4" id="KW-0378">Hydrolase</keyword>
<proteinExistence type="inferred from homology"/>
<comment type="similarity">
    <text evidence="1">Belongs to the 'GDXG' lipolytic enzyme family.</text>
</comment>
<dbReference type="Pfam" id="PF20434">
    <property type="entry name" value="BD-FAE"/>
    <property type="match status" value="2"/>
</dbReference>
<feature type="domain" description="BD-FAE-like" evidence="3">
    <location>
        <begin position="398"/>
        <end position="464"/>
    </location>
</feature>
<protein>
    <submittedName>
        <fullName evidence="4">Alpha/beta hydrolase fold domain-containing protein</fullName>
    </submittedName>
</protein>